<evidence type="ECO:0000313" key="1">
    <source>
        <dbReference type="EMBL" id="MBC6000178.1"/>
    </source>
</evidence>
<reference evidence="1" key="1">
    <citation type="submission" date="2020-08" db="EMBL/GenBank/DDBJ databases">
        <authorList>
            <person name="Liu C."/>
            <person name="Sun Q."/>
        </authorList>
    </citation>
    <scope>NUCLEOTIDE SEQUENCE</scope>
    <source>
        <strain evidence="1">BX16</strain>
    </source>
</reference>
<dbReference type="RefSeq" id="WP_249287499.1">
    <property type="nucleotide sequence ID" value="NZ_JACRWC010000109.1"/>
</dbReference>
<sequence length="190" mass="21333">MSILRRIQQMRASLSGGSFLLEASGDLAAGDTLLIVKTSGAHQELPEEVTVTERGDGSFKLADEIMALFHEGEMVVFGYFTDLKDPQSLQWDISDLDGGTGRNQMGQYFRDRMTSKRTLTCSWGALSGDDMAGLLCMMEDVFFLLEYPDALTGERKRSEFYVGNRTTPMLRQKPDGSWMWQNLSATFTER</sequence>
<evidence type="ECO:0000313" key="2">
    <source>
        <dbReference type="Proteomes" id="UP000644115"/>
    </source>
</evidence>
<proteinExistence type="predicted"/>
<gene>
    <name evidence="1" type="ORF">H8876_09220</name>
</gene>
<protein>
    <submittedName>
        <fullName evidence="1">Uncharacterized protein</fullName>
    </submittedName>
</protein>
<organism evidence="1 2">
    <name type="scientific">Lentihominibacter faecis</name>
    <dbReference type="NCBI Taxonomy" id="2764712"/>
    <lineage>
        <taxon>Bacteria</taxon>
        <taxon>Bacillati</taxon>
        <taxon>Bacillota</taxon>
        <taxon>Clostridia</taxon>
        <taxon>Peptostreptococcales</taxon>
        <taxon>Anaerovoracaceae</taxon>
        <taxon>Lentihominibacter</taxon>
    </lineage>
</organism>
<comment type="caution">
    <text evidence="1">The sequence shown here is derived from an EMBL/GenBank/DDBJ whole genome shotgun (WGS) entry which is preliminary data.</text>
</comment>
<dbReference type="AlphaFoldDB" id="A0A923NCB0"/>
<keyword evidence="2" id="KW-1185">Reference proteome</keyword>
<dbReference type="EMBL" id="JACRWC010000109">
    <property type="protein sequence ID" value="MBC6000178.1"/>
    <property type="molecule type" value="Genomic_DNA"/>
</dbReference>
<dbReference type="Proteomes" id="UP000644115">
    <property type="component" value="Unassembled WGS sequence"/>
</dbReference>
<name>A0A923NCB0_9FIRM</name>
<accession>A0A923NCB0</accession>